<dbReference type="EMBL" id="CAJNOK010021113">
    <property type="protein sequence ID" value="CAF1327216.1"/>
    <property type="molecule type" value="Genomic_DNA"/>
</dbReference>
<gene>
    <name evidence="2" type="ORF">GPM918_LOCUS9429</name>
    <name evidence="3" type="ORF">OVA965_LOCUS29717</name>
    <name evidence="4" type="ORF">SRO942_LOCUS9426</name>
    <name evidence="5" type="ORF">TMI583_LOCUS30500</name>
</gene>
<dbReference type="EMBL" id="CAJOBA010042723">
    <property type="protein sequence ID" value="CAF4138600.1"/>
    <property type="molecule type" value="Genomic_DNA"/>
</dbReference>
<dbReference type="Proteomes" id="UP000682733">
    <property type="component" value="Unassembled WGS sequence"/>
</dbReference>
<name>A0A814ALH9_9BILA</name>
<evidence type="ECO:0000256" key="1">
    <source>
        <dbReference type="SAM" id="MobiDB-lite"/>
    </source>
</evidence>
<dbReference type="Proteomes" id="UP000663829">
    <property type="component" value="Unassembled WGS sequence"/>
</dbReference>
<comment type="caution">
    <text evidence="2">The sequence shown here is derived from an EMBL/GenBank/DDBJ whole genome shotgun (WGS) entry which is preliminary data.</text>
</comment>
<feature type="compositionally biased region" description="Basic and acidic residues" evidence="1">
    <location>
        <begin position="153"/>
        <end position="168"/>
    </location>
</feature>
<accession>A0A814ALH9</accession>
<proteinExistence type="predicted"/>
<dbReference type="OrthoDB" id="10007950at2759"/>
<feature type="region of interest" description="Disordered" evidence="1">
    <location>
        <begin position="137"/>
        <end position="179"/>
    </location>
</feature>
<dbReference type="EMBL" id="CAJOBC010001752">
    <property type="protein sequence ID" value="CAF3696658.1"/>
    <property type="molecule type" value="Genomic_DNA"/>
</dbReference>
<evidence type="ECO:0000313" key="6">
    <source>
        <dbReference type="Proteomes" id="UP000663829"/>
    </source>
</evidence>
<dbReference type="EMBL" id="CAJNOQ010001753">
    <property type="protein sequence ID" value="CAF0916639.1"/>
    <property type="molecule type" value="Genomic_DNA"/>
</dbReference>
<evidence type="ECO:0000313" key="4">
    <source>
        <dbReference type="EMBL" id="CAF3696658.1"/>
    </source>
</evidence>
<protein>
    <submittedName>
        <fullName evidence="2">Uncharacterized protein</fullName>
    </submittedName>
</protein>
<dbReference type="Proteomes" id="UP000681722">
    <property type="component" value="Unassembled WGS sequence"/>
</dbReference>
<evidence type="ECO:0000313" key="5">
    <source>
        <dbReference type="EMBL" id="CAF4138600.1"/>
    </source>
</evidence>
<organism evidence="2 6">
    <name type="scientific">Didymodactylos carnosus</name>
    <dbReference type="NCBI Taxonomy" id="1234261"/>
    <lineage>
        <taxon>Eukaryota</taxon>
        <taxon>Metazoa</taxon>
        <taxon>Spiralia</taxon>
        <taxon>Gnathifera</taxon>
        <taxon>Rotifera</taxon>
        <taxon>Eurotatoria</taxon>
        <taxon>Bdelloidea</taxon>
        <taxon>Philodinida</taxon>
        <taxon>Philodinidae</taxon>
        <taxon>Didymodactylos</taxon>
    </lineage>
</organism>
<sequence>MSFSRQSVLLPLPKYPPITKPKTLLTSTLRAIPVAEPPLIARLKQSSRQSLKPTTCSTVIHKTKEPKPVVPHCLPRNTEKQIATGLSTKDECTHITNNLQSIVKRSEKRLLTPVHCSIVEQSSNNFRRTKSLRVPKANIDRRSNVQPSLSNNKIHDFDNKSISDRSSEHSSSGTALQRRSSVRNISSIDKFSGIRCYLQNSSTKIQACKLFVYDVISNDRMLTIKNNIKDSTNHSPWRERFQMFLSNVSPNEPIANKNSNKENQTPTFHRDTKKTFNVVNIKRTN</sequence>
<reference evidence="2" key="1">
    <citation type="submission" date="2021-02" db="EMBL/GenBank/DDBJ databases">
        <authorList>
            <person name="Nowell W R."/>
        </authorList>
    </citation>
    <scope>NUCLEOTIDE SEQUENCE</scope>
</reference>
<evidence type="ECO:0000313" key="2">
    <source>
        <dbReference type="EMBL" id="CAF0916639.1"/>
    </source>
</evidence>
<dbReference type="AlphaFoldDB" id="A0A814ALH9"/>
<keyword evidence="6" id="KW-1185">Reference proteome</keyword>
<dbReference type="Proteomes" id="UP000677228">
    <property type="component" value="Unassembled WGS sequence"/>
</dbReference>
<evidence type="ECO:0000313" key="3">
    <source>
        <dbReference type="EMBL" id="CAF1327216.1"/>
    </source>
</evidence>